<organism evidence="8 9">
    <name type="scientific">Cupriavidus yeoncheonensis</name>
    <dbReference type="NCBI Taxonomy" id="1462994"/>
    <lineage>
        <taxon>Bacteria</taxon>
        <taxon>Pseudomonadati</taxon>
        <taxon>Pseudomonadota</taxon>
        <taxon>Betaproteobacteria</taxon>
        <taxon>Burkholderiales</taxon>
        <taxon>Burkholderiaceae</taxon>
        <taxon>Cupriavidus</taxon>
    </lineage>
</organism>
<dbReference type="InterPro" id="IPR004090">
    <property type="entry name" value="Chemotax_Me-accpt_rcpt"/>
</dbReference>
<dbReference type="SUPFAM" id="SSF58104">
    <property type="entry name" value="Methyl-accepting chemotaxis protein (MCP) signaling domain"/>
    <property type="match status" value="1"/>
</dbReference>
<feature type="transmembrane region" description="Helical" evidence="6">
    <location>
        <begin position="196"/>
        <end position="217"/>
    </location>
</feature>
<keyword evidence="2" id="KW-0488">Methylation</keyword>
<evidence type="ECO:0000256" key="2">
    <source>
        <dbReference type="ARBA" id="ARBA00022481"/>
    </source>
</evidence>
<dbReference type="AlphaFoldDB" id="A0A916N6S2"/>
<name>A0A916N6S2_9BURK</name>
<dbReference type="GO" id="GO:0004888">
    <property type="term" value="F:transmembrane signaling receptor activity"/>
    <property type="evidence" value="ECO:0007669"/>
    <property type="project" value="InterPro"/>
</dbReference>
<evidence type="ECO:0000259" key="7">
    <source>
        <dbReference type="PROSITE" id="PS50111"/>
    </source>
</evidence>
<feature type="region of interest" description="Disordered" evidence="5">
    <location>
        <begin position="531"/>
        <end position="590"/>
    </location>
</feature>
<dbReference type="GO" id="GO:0007165">
    <property type="term" value="P:signal transduction"/>
    <property type="evidence" value="ECO:0007669"/>
    <property type="project" value="UniProtKB-KW"/>
</dbReference>
<dbReference type="InterPro" id="IPR024478">
    <property type="entry name" value="HlyB_4HB_MCP"/>
</dbReference>
<dbReference type="PANTHER" id="PTHR43531">
    <property type="entry name" value="PROTEIN ICFG"/>
    <property type="match status" value="1"/>
</dbReference>
<dbReference type="PANTHER" id="PTHR43531:SF14">
    <property type="entry name" value="METHYL-ACCEPTING CHEMOTAXIS PROTEIN I-RELATED"/>
    <property type="match status" value="1"/>
</dbReference>
<feature type="compositionally biased region" description="Low complexity" evidence="5">
    <location>
        <begin position="563"/>
        <end position="590"/>
    </location>
</feature>
<feature type="transmembrane region" description="Helical" evidence="6">
    <location>
        <begin position="12"/>
        <end position="33"/>
    </location>
</feature>
<evidence type="ECO:0000256" key="6">
    <source>
        <dbReference type="SAM" id="Phobius"/>
    </source>
</evidence>
<comment type="caution">
    <text evidence="8">The sequence shown here is derived from an EMBL/GenBank/DDBJ whole genome shotgun (WGS) entry which is preliminary data.</text>
</comment>
<accession>A0A916N6S2</accession>
<dbReference type="PRINTS" id="PR00260">
    <property type="entry name" value="CHEMTRNSDUCR"/>
</dbReference>
<evidence type="ECO:0000313" key="9">
    <source>
        <dbReference type="Proteomes" id="UP000672934"/>
    </source>
</evidence>
<dbReference type="FunFam" id="1.10.287.950:FF:000001">
    <property type="entry name" value="Methyl-accepting chemotaxis sensory transducer"/>
    <property type="match status" value="1"/>
</dbReference>
<dbReference type="Gene3D" id="1.10.287.950">
    <property type="entry name" value="Methyl-accepting chemotaxis protein"/>
    <property type="match status" value="1"/>
</dbReference>
<proteinExistence type="inferred from homology"/>
<dbReference type="InterPro" id="IPR004089">
    <property type="entry name" value="MCPsignal_dom"/>
</dbReference>
<dbReference type="CDD" id="cd11386">
    <property type="entry name" value="MCP_signal"/>
    <property type="match status" value="1"/>
</dbReference>
<protein>
    <recommendedName>
        <fullName evidence="7">Methyl-accepting transducer domain-containing protein</fullName>
    </recommendedName>
</protein>
<dbReference type="GO" id="GO:0006935">
    <property type="term" value="P:chemotaxis"/>
    <property type="evidence" value="ECO:0007669"/>
    <property type="project" value="InterPro"/>
</dbReference>
<dbReference type="GO" id="GO:0005886">
    <property type="term" value="C:plasma membrane"/>
    <property type="evidence" value="ECO:0007669"/>
    <property type="project" value="TreeGrafter"/>
</dbReference>
<evidence type="ECO:0000256" key="3">
    <source>
        <dbReference type="ARBA" id="ARBA00029447"/>
    </source>
</evidence>
<keyword evidence="6" id="KW-0812">Transmembrane</keyword>
<reference evidence="8" key="1">
    <citation type="submission" date="2021-03" db="EMBL/GenBank/DDBJ databases">
        <authorList>
            <person name="Peeters C."/>
        </authorList>
    </citation>
    <scope>NUCLEOTIDE SEQUENCE</scope>
    <source>
        <strain evidence="8">LMG 31506</strain>
    </source>
</reference>
<gene>
    <name evidence="8" type="ORF">LMG31506_05702</name>
</gene>
<evidence type="ECO:0000256" key="1">
    <source>
        <dbReference type="ARBA" id="ARBA00004370"/>
    </source>
</evidence>
<dbReference type="Pfam" id="PF00015">
    <property type="entry name" value="MCPsignal"/>
    <property type="match status" value="1"/>
</dbReference>
<dbReference type="Proteomes" id="UP000672934">
    <property type="component" value="Unassembled WGS sequence"/>
</dbReference>
<comment type="similarity">
    <text evidence="3">Belongs to the methyl-accepting chemotaxis (MCP) protein family.</text>
</comment>
<evidence type="ECO:0000256" key="5">
    <source>
        <dbReference type="SAM" id="MobiDB-lite"/>
    </source>
</evidence>
<keyword evidence="6" id="KW-0472">Membrane</keyword>
<keyword evidence="4" id="KW-0807">Transducer</keyword>
<feature type="domain" description="Methyl-accepting transducer" evidence="7">
    <location>
        <begin position="278"/>
        <end position="507"/>
    </location>
</feature>
<evidence type="ECO:0000313" key="8">
    <source>
        <dbReference type="EMBL" id="CAG2156431.1"/>
    </source>
</evidence>
<dbReference type="RefSeq" id="WP_211950545.1">
    <property type="nucleotide sequence ID" value="NZ_CAJPUY010000029.1"/>
</dbReference>
<dbReference type="EMBL" id="CAJPUY010000029">
    <property type="protein sequence ID" value="CAG2156431.1"/>
    <property type="molecule type" value="Genomic_DNA"/>
</dbReference>
<evidence type="ECO:0000256" key="4">
    <source>
        <dbReference type="PROSITE-ProRule" id="PRU00284"/>
    </source>
</evidence>
<dbReference type="InterPro" id="IPR051310">
    <property type="entry name" value="MCP_chemotaxis"/>
</dbReference>
<sequence>MHWFNQLRVTTRLVGGFLVVAVIGAFMGLLGVVNMGSMADWTGKIYHNDLQALKAVQDANINLVYASRAQIALLSASTMGERTIEKEQIAKSLATMEERIKQVAGMFEQPEDQALVKQYQALAPAFRERVSKYTELVSKQPLDTSQFESTVFSESADLLKDSHALEEVMAKMVKRRDDRARNNMEEARSVYTSTRLWMLGLVLGGLALSVLLGAFLARALSRQLGGEPGYAVAIASRIAEGDFSAEVKTRAGDRDSLVHAMKQMQQQLSGMVRDFKESAESIATASREIAAGNNDLSQRTEQQAASLEETASSMEELTSTVRQNADNARQASGLAANASETAVRGGEVVGRVVNTMEEINEASRKIVDIIGVIEGIAFQTNILALNAAVEAARAGEQGRGFAVVAGEVRSLAQRSANAAKEIKGLIGDTVARVDNGTALVGQAGTTMDEIVQAVRRVTDIMGEISAASAEQSSGIEQVNQAVAQMDEVTQQNAALVEQAAAAAGSLQDQAGRLQTVVATFRLAADGTPAAARFEPTPSVRTAVRPSGKARPQPARKLARTGKVAPEAAPVPDAASEPVTQPATTVRAAPRPAALAAADNGDWSAF</sequence>
<dbReference type="Pfam" id="PF12729">
    <property type="entry name" value="4HB_MCP_1"/>
    <property type="match status" value="1"/>
</dbReference>
<comment type="subcellular location">
    <subcellularLocation>
        <location evidence="1">Membrane</location>
    </subcellularLocation>
</comment>
<dbReference type="SMART" id="SM00283">
    <property type="entry name" value="MA"/>
    <property type="match status" value="1"/>
</dbReference>
<keyword evidence="9" id="KW-1185">Reference proteome</keyword>
<dbReference type="PROSITE" id="PS50111">
    <property type="entry name" value="CHEMOTAXIS_TRANSDUC_2"/>
    <property type="match status" value="1"/>
</dbReference>
<keyword evidence="6" id="KW-1133">Transmembrane helix</keyword>